<evidence type="ECO:0000313" key="3">
    <source>
        <dbReference type="Proteomes" id="UP001146351"/>
    </source>
</evidence>
<dbReference type="InterPro" id="IPR003754">
    <property type="entry name" value="4pyrrol_synth_uPrphyn_synth"/>
</dbReference>
<comment type="caution">
    <text evidence="2">The sequence shown here is derived from an EMBL/GenBank/DDBJ whole genome shotgun (WGS) entry which is preliminary data.</text>
</comment>
<evidence type="ECO:0000313" key="2">
    <source>
        <dbReference type="EMBL" id="KAJ5156300.1"/>
    </source>
</evidence>
<dbReference type="SUPFAM" id="SSF69618">
    <property type="entry name" value="HemD-like"/>
    <property type="match status" value="1"/>
</dbReference>
<reference evidence="2" key="2">
    <citation type="journal article" date="2023" name="IMA Fungus">
        <title>Comparative genomic study of the Penicillium genus elucidates a diverse pangenome and 15 lateral gene transfer events.</title>
        <authorList>
            <person name="Petersen C."/>
            <person name="Sorensen T."/>
            <person name="Nielsen M.R."/>
            <person name="Sondergaard T.E."/>
            <person name="Sorensen J.L."/>
            <person name="Fitzpatrick D.A."/>
            <person name="Frisvad J.C."/>
            <person name="Nielsen K.L."/>
        </authorList>
    </citation>
    <scope>NUCLEOTIDE SEQUENCE</scope>
    <source>
        <strain evidence="2">IBT 21917</strain>
    </source>
</reference>
<gene>
    <name evidence="2" type="ORF">N7492_009103</name>
</gene>
<dbReference type="InterPro" id="IPR039793">
    <property type="entry name" value="UROS/Hem4"/>
</dbReference>
<evidence type="ECO:0000259" key="1">
    <source>
        <dbReference type="Pfam" id="PF02602"/>
    </source>
</evidence>
<organism evidence="2 3">
    <name type="scientific">Penicillium capsulatum</name>
    <dbReference type="NCBI Taxonomy" id="69766"/>
    <lineage>
        <taxon>Eukaryota</taxon>
        <taxon>Fungi</taxon>
        <taxon>Dikarya</taxon>
        <taxon>Ascomycota</taxon>
        <taxon>Pezizomycotina</taxon>
        <taxon>Eurotiomycetes</taxon>
        <taxon>Eurotiomycetidae</taxon>
        <taxon>Eurotiales</taxon>
        <taxon>Aspergillaceae</taxon>
        <taxon>Penicillium</taxon>
    </lineage>
</organism>
<sequence length="340" mass="37457">MPAKTPILLLKTKSSPHDGYEDFFSHSYNLTFIPVLEHRFHQTNLTHVRTLFTTGAFTPDHPGTQYGGMIFTSQRAVEAFTQKLEAEGRMYMTPHQSLPITRRIYASINIHIYLGISCTNTLLMYPQSQVPSPPPQIPLYTVGPATARALTTLRDTYMPAATIHGADAGTGEKLAHMILEHYNGLYATRPHKPALLFLVGEQRRDIIPKTLMAADRAPTERIGVDEVVVYETGEMESFERDFEGAVRGLEGEGARSGPAWVVVFSPSGCEAMVRVLGLGPSARSRSGTGRRVFLATIGPTTRDHLRNAFGVEADVCAEKPSPEGVEEGIRRFMDAEGNVE</sequence>
<name>A0A9W9HU89_9EURO</name>
<dbReference type="Pfam" id="PF02602">
    <property type="entry name" value="HEM4"/>
    <property type="match status" value="1"/>
</dbReference>
<accession>A0A9W9HU89</accession>
<dbReference type="EMBL" id="JAPQKO010000006">
    <property type="protein sequence ID" value="KAJ5156300.1"/>
    <property type="molecule type" value="Genomic_DNA"/>
</dbReference>
<dbReference type="AlphaFoldDB" id="A0A9W9HU89"/>
<dbReference type="Proteomes" id="UP001146351">
    <property type="component" value="Unassembled WGS sequence"/>
</dbReference>
<dbReference type="CDD" id="cd06578">
    <property type="entry name" value="HemD"/>
    <property type="match status" value="1"/>
</dbReference>
<proteinExistence type="predicted"/>
<dbReference type="InterPro" id="IPR036108">
    <property type="entry name" value="4pyrrol_syn_uPrphyn_synt_sf"/>
</dbReference>
<dbReference type="GO" id="GO:0004852">
    <property type="term" value="F:uroporphyrinogen-III synthase activity"/>
    <property type="evidence" value="ECO:0007669"/>
    <property type="project" value="InterPro"/>
</dbReference>
<dbReference type="OrthoDB" id="5595751at2759"/>
<reference evidence="2" key="1">
    <citation type="submission" date="2022-11" db="EMBL/GenBank/DDBJ databases">
        <authorList>
            <person name="Petersen C."/>
        </authorList>
    </citation>
    <scope>NUCLEOTIDE SEQUENCE</scope>
    <source>
        <strain evidence="2">IBT 21917</strain>
    </source>
</reference>
<dbReference type="GO" id="GO:0005829">
    <property type="term" value="C:cytosol"/>
    <property type="evidence" value="ECO:0007669"/>
    <property type="project" value="TreeGrafter"/>
</dbReference>
<feature type="domain" description="Tetrapyrrole biosynthesis uroporphyrinogen III synthase" evidence="1">
    <location>
        <begin position="129"/>
        <end position="324"/>
    </location>
</feature>
<dbReference type="PANTHER" id="PTHR12390:SF0">
    <property type="entry name" value="UROPORPHYRINOGEN-III SYNTHASE"/>
    <property type="match status" value="1"/>
</dbReference>
<dbReference type="GO" id="GO:0006780">
    <property type="term" value="P:uroporphyrinogen III biosynthetic process"/>
    <property type="evidence" value="ECO:0007669"/>
    <property type="project" value="InterPro"/>
</dbReference>
<protein>
    <recommendedName>
        <fullName evidence="1">Tetrapyrrole biosynthesis uroporphyrinogen III synthase domain-containing protein</fullName>
    </recommendedName>
</protein>
<dbReference type="PANTHER" id="PTHR12390">
    <property type="entry name" value="UROPORPHYRINOGEN III SYNTHASE"/>
    <property type="match status" value="1"/>
</dbReference>
<keyword evidence="3" id="KW-1185">Reference proteome</keyword>
<dbReference type="Gene3D" id="3.40.50.10090">
    <property type="match status" value="2"/>
</dbReference>